<dbReference type="EMBL" id="PZZN01000003">
    <property type="protein sequence ID" value="PTM45045.1"/>
    <property type="molecule type" value="Genomic_DNA"/>
</dbReference>
<dbReference type="PANTHER" id="PTHR37089:SF3">
    <property type="entry name" value="EXPORTED PROTEIN"/>
    <property type="match status" value="1"/>
</dbReference>
<sequence length="151" mass="15447">MAETSRTFRVGAVIANGCAISADTGGSWGSIDLGSVNGVDGGAAQGSLVTAVAAGLQIDCTPGMSVTLTADNGSQPSNGVRQLVHATRPADRMPYQLFANGSQTPWTSQAIALAFPLGTSRLSVPVQARAVVQRSVAAGRYSDVVRITVTW</sequence>
<protein>
    <submittedName>
        <fullName evidence="2">Spore coat protein U-like protein</fullName>
    </submittedName>
</protein>
<keyword evidence="3" id="KW-1185">Reference proteome</keyword>
<reference evidence="2 3" key="1">
    <citation type="submission" date="2018-04" db="EMBL/GenBank/DDBJ databases">
        <title>Genomic Encyclopedia of Type Strains, Phase III (KMG-III): the genomes of soil and plant-associated and newly described type strains.</title>
        <authorList>
            <person name="Whitman W."/>
        </authorList>
    </citation>
    <scope>NUCLEOTIDE SEQUENCE [LARGE SCALE GENOMIC DNA]</scope>
    <source>
        <strain evidence="2 3">NW12</strain>
    </source>
</reference>
<dbReference type="InterPro" id="IPR008966">
    <property type="entry name" value="Adhesion_dom_sf"/>
</dbReference>
<dbReference type="AlphaFoldDB" id="A0A2T4YNQ3"/>
<dbReference type="InterPro" id="IPR036937">
    <property type="entry name" value="Adhesion_dom_fimbrial_sf"/>
</dbReference>
<evidence type="ECO:0000313" key="2">
    <source>
        <dbReference type="EMBL" id="PTM45045.1"/>
    </source>
</evidence>
<organism evidence="2 3">
    <name type="scientific">Sphingomonas aerolata</name>
    <dbReference type="NCBI Taxonomy" id="185951"/>
    <lineage>
        <taxon>Bacteria</taxon>
        <taxon>Pseudomonadati</taxon>
        <taxon>Pseudomonadota</taxon>
        <taxon>Alphaproteobacteria</taxon>
        <taxon>Sphingomonadales</taxon>
        <taxon>Sphingomonadaceae</taxon>
        <taxon>Sphingomonas</taxon>
    </lineage>
</organism>
<gene>
    <name evidence="2" type="ORF">C8J24_3262</name>
</gene>
<dbReference type="Gene3D" id="2.60.40.1090">
    <property type="entry name" value="Fimbrial-type adhesion domain"/>
    <property type="match status" value="1"/>
</dbReference>
<accession>A0A2T4YNQ3</accession>
<comment type="caution">
    <text evidence="2">The sequence shown here is derived from an EMBL/GenBank/DDBJ whole genome shotgun (WGS) entry which is preliminary data.</text>
</comment>
<dbReference type="Proteomes" id="UP000240996">
    <property type="component" value="Unassembled WGS sequence"/>
</dbReference>
<dbReference type="SMART" id="SM00972">
    <property type="entry name" value="SCPU"/>
    <property type="match status" value="1"/>
</dbReference>
<proteinExistence type="predicted"/>
<feature type="domain" description="Spore coat protein U/FanG" evidence="1">
    <location>
        <begin position="6"/>
        <end position="148"/>
    </location>
</feature>
<evidence type="ECO:0000259" key="1">
    <source>
        <dbReference type="Pfam" id="PF05229"/>
    </source>
</evidence>
<dbReference type="RefSeq" id="WP_107933982.1">
    <property type="nucleotide sequence ID" value="NZ_PZZN01000003.1"/>
</dbReference>
<dbReference type="Pfam" id="PF05229">
    <property type="entry name" value="SCPU"/>
    <property type="match status" value="1"/>
</dbReference>
<evidence type="ECO:0000313" key="3">
    <source>
        <dbReference type="Proteomes" id="UP000240996"/>
    </source>
</evidence>
<keyword evidence="2" id="KW-0946">Virion</keyword>
<name>A0A2T4YNQ3_9SPHN</name>
<dbReference type="GO" id="GO:0007155">
    <property type="term" value="P:cell adhesion"/>
    <property type="evidence" value="ECO:0007669"/>
    <property type="project" value="InterPro"/>
</dbReference>
<dbReference type="GO" id="GO:0009289">
    <property type="term" value="C:pilus"/>
    <property type="evidence" value="ECO:0007669"/>
    <property type="project" value="InterPro"/>
</dbReference>
<keyword evidence="2" id="KW-0167">Capsid protein</keyword>
<dbReference type="PANTHER" id="PTHR37089">
    <property type="entry name" value="PROTEIN U-RELATED"/>
    <property type="match status" value="1"/>
</dbReference>
<dbReference type="InterPro" id="IPR007893">
    <property type="entry name" value="Spore_coat_U/FanG"/>
</dbReference>
<dbReference type="InterPro" id="IPR053167">
    <property type="entry name" value="Spore_coat_component"/>
</dbReference>
<dbReference type="SUPFAM" id="SSF49401">
    <property type="entry name" value="Bacterial adhesins"/>
    <property type="match status" value="1"/>
</dbReference>